<evidence type="ECO:0000256" key="3">
    <source>
        <dbReference type="ARBA" id="ARBA00022741"/>
    </source>
</evidence>
<dbReference type="Pfam" id="PF00664">
    <property type="entry name" value="ABC_membrane"/>
    <property type="match status" value="1"/>
</dbReference>
<dbReference type="InterPro" id="IPR003439">
    <property type="entry name" value="ABC_transporter-like_ATP-bd"/>
</dbReference>
<dbReference type="CDD" id="cd18566">
    <property type="entry name" value="ABC_6TM_PrtD_LapB_HlyB_like"/>
    <property type="match status" value="1"/>
</dbReference>
<dbReference type="InterPro" id="IPR027417">
    <property type="entry name" value="P-loop_NTPase"/>
</dbReference>
<dbReference type="Gene3D" id="3.40.50.300">
    <property type="entry name" value="P-loop containing nucleotide triphosphate hydrolases"/>
    <property type="match status" value="1"/>
</dbReference>
<dbReference type="InterPro" id="IPR003593">
    <property type="entry name" value="AAA+_ATPase"/>
</dbReference>
<dbReference type="Gene3D" id="1.20.1560.10">
    <property type="entry name" value="ABC transporter type 1, transmembrane domain"/>
    <property type="match status" value="1"/>
</dbReference>
<dbReference type="PROSITE" id="PS50929">
    <property type="entry name" value="ABC_TM1F"/>
    <property type="match status" value="1"/>
</dbReference>
<keyword evidence="11" id="KW-1185">Reference proteome</keyword>
<feature type="domain" description="ABC transporter" evidence="8">
    <location>
        <begin position="336"/>
        <end position="564"/>
    </location>
</feature>
<dbReference type="GO" id="GO:0005886">
    <property type="term" value="C:plasma membrane"/>
    <property type="evidence" value="ECO:0007669"/>
    <property type="project" value="UniProtKB-SubCell"/>
</dbReference>
<keyword evidence="3" id="KW-0547">Nucleotide-binding</keyword>
<dbReference type="RefSeq" id="WP_092614021.1">
    <property type="nucleotide sequence ID" value="NZ_FNCV01000001.1"/>
</dbReference>
<feature type="transmembrane region" description="Helical" evidence="7">
    <location>
        <begin position="131"/>
        <end position="156"/>
    </location>
</feature>
<dbReference type="EMBL" id="FNCV01000001">
    <property type="protein sequence ID" value="SDG40474.1"/>
    <property type="molecule type" value="Genomic_DNA"/>
</dbReference>
<evidence type="ECO:0000256" key="6">
    <source>
        <dbReference type="ARBA" id="ARBA00023136"/>
    </source>
</evidence>
<gene>
    <name evidence="10" type="ORF">SAMN05421742_101149</name>
</gene>
<dbReference type="GO" id="GO:0005524">
    <property type="term" value="F:ATP binding"/>
    <property type="evidence" value="ECO:0007669"/>
    <property type="project" value="UniProtKB-KW"/>
</dbReference>
<dbReference type="SUPFAM" id="SSF90123">
    <property type="entry name" value="ABC transporter transmembrane region"/>
    <property type="match status" value="1"/>
</dbReference>
<feature type="domain" description="ABC transmembrane type-1" evidence="9">
    <location>
        <begin position="24"/>
        <end position="303"/>
    </location>
</feature>
<proteinExistence type="predicted"/>
<dbReference type="PROSITE" id="PS50893">
    <property type="entry name" value="ABC_TRANSPORTER_2"/>
    <property type="match status" value="1"/>
</dbReference>
<dbReference type="SMART" id="SM00382">
    <property type="entry name" value="AAA"/>
    <property type="match status" value="1"/>
</dbReference>
<accession>A0A1G7TZE7</accession>
<feature type="transmembrane region" description="Helical" evidence="7">
    <location>
        <begin position="21"/>
        <end position="46"/>
    </location>
</feature>
<evidence type="ECO:0000256" key="1">
    <source>
        <dbReference type="ARBA" id="ARBA00004651"/>
    </source>
</evidence>
<dbReference type="STRING" id="83401.SAMN05421742_101149"/>
<protein>
    <submittedName>
        <fullName evidence="10">ATP-binding cassette, subfamily C, LapB</fullName>
    </submittedName>
</protein>
<evidence type="ECO:0000256" key="4">
    <source>
        <dbReference type="ARBA" id="ARBA00022840"/>
    </source>
</evidence>
<dbReference type="GO" id="GO:0140359">
    <property type="term" value="F:ABC-type transporter activity"/>
    <property type="evidence" value="ECO:0007669"/>
    <property type="project" value="InterPro"/>
</dbReference>
<evidence type="ECO:0000256" key="2">
    <source>
        <dbReference type="ARBA" id="ARBA00022692"/>
    </source>
</evidence>
<keyword evidence="4 10" id="KW-0067">ATP-binding</keyword>
<organism evidence="10 11">
    <name type="scientific">Roseospirillum parvum</name>
    <dbReference type="NCBI Taxonomy" id="83401"/>
    <lineage>
        <taxon>Bacteria</taxon>
        <taxon>Pseudomonadati</taxon>
        <taxon>Pseudomonadota</taxon>
        <taxon>Alphaproteobacteria</taxon>
        <taxon>Rhodospirillales</taxon>
        <taxon>Rhodospirillaceae</taxon>
        <taxon>Roseospirillum</taxon>
    </lineage>
</organism>
<dbReference type="Pfam" id="PF00005">
    <property type="entry name" value="ABC_tran"/>
    <property type="match status" value="1"/>
</dbReference>
<evidence type="ECO:0000313" key="11">
    <source>
        <dbReference type="Proteomes" id="UP000217076"/>
    </source>
</evidence>
<feature type="transmembrane region" description="Helical" evidence="7">
    <location>
        <begin position="162"/>
        <end position="182"/>
    </location>
</feature>
<dbReference type="Proteomes" id="UP000217076">
    <property type="component" value="Unassembled WGS sequence"/>
</dbReference>
<dbReference type="GO" id="GO:0016887">
    <property type="term" value="F:ATP hydrolysis activity"/>
    <property type="evidence" value="ECO:0007669"/>
    <property type="project" value="InterPro"/>
</dbReference>
<evidence type="ECO:0000256" key="7">
    <source>
        <dbReference type="SAM" id="Phobius"/>
    </source>
</evidence>
<evidence type="ECO:0000259" key="9">
    <source>
        <dbReference type="PROSITE" id="PS50929"/>
    </source>
</evidence>
<dbReference type="AlphaFoldDB" id="A0A1G7TZE7"/>
<dbReference type="InterPro" id="IPR039421">
    <property type="entry name" value="Type_1_exporter"/>
</dbReference>
<evidence type="ECO:0000256" key="5">
    <source>
        <dbReference type="ARBA" id="ARBA00022989"/>
    </source>
</evidence>
<comment type="subcellular location">
    <subcellularLocation>
        <location evidence="1">Cell membrane</location>
        <topology evidence="1">Multi-pass membrane protein</topology>
    </subcellularLocation>
</comment>
<dbReference type="SUPFAM" id="SSF52540">
    <property type="entry name" value="P-loop containing nucleoside triphosphate hydrolases"/>
    <property type="match status" value="1"/>
</dbReference>
<reference evidence="11" key="1">
    <citation type="submission" date="2016-10" db="EMBL/GenBank/DDBJ databases">
        <authorList>
            <person name="Varghese N."/>
            <person name="Submissions S."/>
        </authorList>
    </citation>
    <scope>NUCLEOTIDE SEQUENCE [LARGE SCALE GENOMIC DNA]</scope>
    <source>
        <strain evidence="11">930I</strain>
    </source>
</reference>
<dbReference type="PANTHER" id="PTHR24221">
    <property type="entry name" value="ATP-BINDING CASSETTE SUB-FAMILY B"/>
    <property type="match status" value="1"/>
</dbReference>
<name>A0A1G7TZE7_9PROT</name>
<dbReference type="InterPro" id="IPR011527">
    <property type="entry name" value="ABC1_TM_dom"/>
</dbReference>
<evidence type="ECO:0000259" key="8">
    <source>
        <dbReference type="PROSITE" id="PS50893"/>
    </source>
</evidence>
<evidence type="ECO:0000313" key="10">
    <source>
        <dbReference type="EMBL" id="SDG40474.1"/>
    </source>
</evidence>
<sequence>MSRVGSGKTRVGSFAPLGLSMVDMVVATLFMNILALALPLSLLQVYDRIVPNESRGTLLLLVLGIVVFILFEVVLRIARAHVSGWVGARFEHAAGCAAMNRLLATPLMAYERDGSGVHVEQMASLKTVKEFYAGQTALALFDLPFILVFLTIIFLIGGQLVLVPIGVMGLFVVSAALGAWSLKKAIENQNTAQERRLNFTIEVLTGIHTIKSMAMEAVMLRRYERLQEACARGDYDVGLNSNAGMALGGFFSQLTMVAVASYGCLLVLGEEMTVGGLAASTLLAGRTLQPLQKAVGMWSRYQTISLARKRLDRVFELPVEERADQVELPADAPGAVSLKDVSFRYAEHLPDLFRAVNVDAAAGECIGIAASNGAGKSTLLGLIQGSLPASGGAVLIDGRPVGEYTPDSLKHRVAYLPQEGELFQGTLLENISMFNPALTDAAKRMAARLGLDEVVARMPLGYETRVGEGAYDALPAGIKQRVAIARALVHEPRIVLFDEANGAVDSAGDAYIRQVLDDLKGRCTIFLVTPRPSLLRIADRVFDLAEGTLTPRPTETASPAQGGGKP</sequence>
<keyword evidence="6 7" id="KW-0472">Membrane</keyword>
<dbReference type="GO" id="GO:0034040">
    <property type="term" value="F:ATPase-coupled lipid transmembrane transporter activity"/>
    <property type="evidence" value="ECO:0007669"/>
    <property type="project" value="TreeGrafter"/>
</dbReference>
<dbReference type="PANTHER" id="PTHR24221:SF248">
    <property type="entry name" value="ABC TRANSPORTER TRANSMEMBRANE REGION"/>
    <property type="match status" value="1"/>
</dbReference>
<keyword evidence="2 7" id="KW-0812">Transmembrane</keyword>
<keyword evidence="5 7" id="KW-1133">Transmembrane helix</keyword>
<dbReference type="InterPro" id="IPR036640">
    <property type="entry name" value="ABC1_TM_sf"/>
</dbReference>
<feature type="transmembrane region" description="Helical" evidence="7">
    <location>
        <begin position="58"/>
        <end position="75"/>
    </location>
</feature>
<dbReference type="OrthoDB" id="9806127at2"/>